<dbReference type="STRING" id="1081109.A0A167ZPL3"/>
<keyword evidence="5" id="KW-1185">Reference proteome</keyword>
<evidence type="ECO:0000256" key="3">
    <source>
        <dbReference type="SAM" id="MobiDB-lite"/>
    </source>
</evidence>
<dbReference type="GO" id="GO:0016491">
    <property type="term" value="F:oxidoreductase activity"/>
    <property type="evidence" value="ECO:0007669"/>
    <property type="project" value="UniProtKB-KW"/>
</dbReference>
<proteinExistence type="inferred from homology"/>
<keyword evidence="2" id="KW-0560">Oxidoreductase</keyword>
<dbReference type="InterPro" id="IPR036291">
    <property type="entry name" value="NAD(P)-bd_dom_sf"/>
</dbReference>
<reference evidence="4 5" key="1">
    <citation type="journal article" date="2016" name="Genome Biol. Evol.">
        <title>Divergent and convergent evolution of fungal pathogenicity.</title>
        <authorList>
            <person name="Shang Y."/>
            <person name="Xiao G."/>
            <person name="Zheng P."/>
            <person name="Cen K."/>
            <person name="Zhan S."/>
            <person name="Wang C."/>
        </authorList>
    </citation>
    <scope>NUCLEOTIDE SEQUENCE [LARGE SCALE GENOMIC DNA]</scope>
    <source>
        <strain evidence="4 5">RCEF 2490</strain>
    </source>
</reference>
<comment type="caution">
    <text evidence="4">The sequence shown here is derived from an EMBL/GenBank/DDBJ whole genome shotgun (WGS) entry which is preliminary data.</text>
</comment>
<feature type="region of interest" description="Disordered" evidence="3">
    <location>
        <begin position="362"/>
        <end position="390"/>
    </location>
</feature>
<accession>A0A167ZPL3</accession>
<dbReference type="Pfam" id="PF00106">
    <property type="entry name" value="adh_short"/>
    <property type="match status" value="1"/>
</dbReference>
<feature type="compositionally biased region" description="Basic and acidic residues" evidence="3">
    <location>
        <begin position="373"/>
        <end position="382"/>
    </location>
</feature>
<evidence type="ECO:0000313" key="5">
    <source>
        <dbReference type="Proteomes" id="UP000078544"/>
    </source>
</evidence>
<dbReference type="OrthoDB" id="1933717at2759"/>
<dbReference type="PANTHER" id="PTHR43976">
    <property type="entry name" value="SHORT CHAIN DEHYDROGENASE"/>
    <property type="match status" value="1"/>
</dbReference>
<organism evidence="4 5">
    <name type="scientific">Moelleriella libera RCEF 2490</name>
    <dbReference type="NCBI Taxonomy" id="1081109"/>
    <lineage>
        <taxon>Eukaryota</taxon>
        <taxon>Fungi</taxon>
        <taxon>Dikarya</taxon>
        <taxon>Ascomycota</taxon>
        <taxon>Pezizomycotina</taxon>
        <taxon>Sordariomycetes</taxon>
        <taxon>Hypocreomycetidae</taxon>
        <taxon>Hypocreales</taxon>
        <taxon>Clavicipitaceae</taxon>
        <taxon>Moelleriella</taxon>
    </lineage>
</organism>
<dbReference type="InterPro" id="IPR051911">
    <property type="entry name" value="SDR_oxidoreductase"/>
</dbReference>
<protein>
    <submittedName>
        <fullName evidence="4">Short chain dehydrogenase/reductase family protein</fullName>
    </submittedName>
</protein>
<dbReference type="Gene3D" id="3.40.50.720">
    <property type="entry name" value="NAD(P)-binding Rossmann-like Domain"/>
    <property type="match status" value="1"/>
</dbReference>
<evidence type="ECO:0000256" key="2">
    <source>
        <dbReference type="ARBA" id="ARBA00023002"/>
    </source>
</evidence>
<evidence type="ECO:0000313" key="4">
    <source>
        <dbReference type="EMBL" id="KZZ92944.1"/>
    </source>
</evidence>
<evidence type="ECO:0000256" key="1">
    <source>
        <dbReference type="ARBA" id="ARBA00006484"/>
    </source>
</evidence>
<dbReference type="SUPFAM" id="SSF51735">
    <property type="entry name" value="NAD(P)-binding Rossmann-fold domains"/>
    <property type="match status" value="1"/>
</dbReference>
<gene>
    <name evidence="4" type="ORF">AAL_05976</name>
</gene>
<dbReference type="AlphaFoldDB" id="A0A167ZPL3"/>
<dbReference type="EMBL" id="AZGY01000014">
    <property type="protein sequence ID" value="KZZ92944.1"/>
    <property type="molecule type" value="Genomic_DNA"/>
</dbReference>
<sequence length="390" mass="43067">MADRERLSAATHNSPRTWLITAALSPLAVRLIRRLLPHGDYVVACLPPHEIDHDQRSREFRELIDECKSGRKDREGWKDRIRGIRCDGNMSSCLFAVAEAVRLFNRIDILLCCRSEAVVGTVEELSATPLTQSLARMQFESMFFSQVNFIKAALPVLRKQRVGHIIALTSTCGHLGTPGLAMFSAATWGFEGYCDSLAYEVAPFNIKVTIVQPNLEVQSLTSRLIFAPQMSAYTKPSSAAPNVRTMLTNVLNSNTGTVMPDTRNRGVSASGSTGSLFYPDTEQGDVVYRYPELLPRSANLLVNETIHALIAIGGNENPPSRHIVGPDAAAAVQEKLKTVTEEMEDFIDASLSVDIYNSELKEEAKKTKKSRGKNPDARKPEARNSFTRTA</sequence>
<dbReference type="InterPro" id="IPR002347">
    <property type="entry name" value="SDR_fam"/>
</dbReference>
<dbReference type="PANTHER" id="PTHR43976:SF16">
    <property type="entry name" value="SHORT-CHAIN DEHYDROGENASE_REDUCTASE FAMILY PROTEIN"/>
    <property type="match status" value="1"/>
</dbReference>
<dbReference type="Proteomes" id="UP000078544">
    <property type="component" value="Unassembled WGS sequence"/>
</dbReference>
<comment type="similarity">
    <text evidence="1">Belongs to the short-chain dehydrogenases/reductases (SDR) family.</text>
</comment>
<name>A0A167ZPL3_9HYPO</name>